<dbReference type="EMBL" id="CH474039">
    <property type="protein sequence ID" value="EDL91659.1"/>
    <property type="molecule type" value="Genomic_DNA"/>
</dbReference>
<protein>
    <submittedName>
        <fullName evidence="1">RCG32010</fullName>
    </submittedName>
</protein>
<dbReference type="Proteomes" id="UP000234681">
    <property type="component" value="Chromosome 5"/>
</dbReference>
<reference evidence="1 2" key="1">
    <citation type="submission" date="2005-09" db="EMBL/GenBank/DDBJ databases">
        <authorList>
            <person name="Mural R.J."/>
            <person name="Li P.W."/>
            <person name="Adams M.D."/>
            <person name="Amanatides P.G."/>
            <person name="Baden-Tillson H."/>
            <person name="Barnstead M."/>
            <person name="Chin S.H."/>
            <person name="Dew I."/>
            <person name="Evans C.A."/>
            <person name="Ferriera S."/>
            <person name="Flanigan M."/>
            <person name="Fosler C."/>
            <person name="Glodek A."/>
            <person name="Gu Z."/>
            <person name="Holt R.A."/>
            <person name="Jennings D."/>
            <person name="Kraft C.L."/>
            <person name="Lu F."/>
            <person name="Nguyen T."/>
            <person name="Nusskern D.R."/>
            <person name="Pfannkoch C.M."/>
            <person name="Sitter C."/>
            <person name="Sutton G.G."/>
            <person name="Venter J.C."/>
            <person name="Wang Z."/>
            <person name="Woodage T."/>
            <person name="Zheng X.H."/>
            <person name="Zhong F."/>
        </authorList>
    </citation>
    <scope>NUCLEOTIDE SEQUENCE [LARGE SCALE GENOMIC DNA]</scope>
    <source>
        <strain>BN</strain>
        <strain evidence="2">Sprague-Dawley</strain>
    </source>
</reference>
<gene>
    <name evidence="1" type="ORF">rCG_32010</name>
</gene>
<evidence type="ECO:0000313" key="1">
    <source>
        <dbReference type="EMBL" id="EDL91659.1"/>
    </source>
</evidence>
<evidence type="ECO:0000313" key="2">
    <source>
        <dbReference type="Proteomes" id="UP000234681"/>
    </source>
</evidence>
<dbReference type="AlphaFoldDB" id="A6KDU6"/>
<proteinExistence type="predicted"/>
<organism evidence="1 2">
    <name type="scientific">Rattus norvegicus</name>
    <name type="common">Rat</name>
    <dbReference type="NCBI Taxonomy" id="10116"/>
    <lineage>
        <taxon>Eukaryota</taxon>
        <taxon>Metazoa</taxon>
        <taxon>Chordata</taxon>
        <taxon>Craniata</taxon>
        <taxon>Vertebrata</taxon>
        <taxon>Euteleostomi</taxon>
        <taxon>Mammalia</taxon>
        <taxon>Eutheria</taxon>
        <taxon>Euarchontoglires</taxon>
        <taxon>Glires</taxon>
        <taxon>Rodentia</taxon>
        <taxon>Myomorpha</taxon>
        <taxon>Muroidea</taxon>
        <taxon>Muridae</taxon>
        <taxon>Murinae</taxon>
        <taxon>Rattus</taxon>
    </lineage>
</organism>
<sequence>MRLKGKASPHRKAQDRMHYLLNFIKLLRKIS</sequence>
<accession>A6KDU6</accession>
<name>A6KDU6_RAT</name>